<accession>A0A1A9BFK4</accession>
<dbReference type="PANTHER" id="PTHR43377">
    <property type="entry name" value="BILIVERDIN REDUCTASE A"/>
    <property type="match status" value="1"/>
</dbReference>
<gene>
    <name evidence="3" type="ORF">GA0070622_4700</name>
</gene>
<dbReference type="SUPFAM" id="SSF51735">
    <property type="entry name" value="NAD(P)-binding Rossmann-fold domains"/>
    <property type="match status" value="1"/>
</dbReference>
<dbReference type="AlphaFoldDB" id="A0A1A9BFK4"/>
<dbReference type="GO" id="GO:0000166">
    <property type="term" value="F:nucleotide binding"/>
    <property type="evidence" value="ECO:0007669"/>
    <property type="project" value="InterPro"/>
</dbReference>
<keyword evidence="4" id="KW-1185">Reference proteome</keyword>
<proteinExistence type="predicted"/>
<evidence type="ECO:0000259" key="1">
    <source>
        <dbReference type="Pfam" id="PF01408"/>
    </source>
</evidence>
<feature type="domain" description="Gfo/Idh/MocA-like oxidoreductase N-terminal" evidence="1">
    <location>
        <begin position="7"/>
        <end position="119"/>
    </location>
</feature>
<dbReference type="Gene3D" id="3.40.50.720">
    <property type="entry name" value="NAD(P)-binding Rossmann-like Domain"/>
    <property type="match status" value="1"/>
</dbReference>
<protein>
    <submittedName>
        <fullName evidence="3">Predicted dehydrogenase</fullName>
    </submittedName>
</protein>
<dbReference type="SUPFAM" id="SSF55347">
    <property type="entry name" value="Glyceraldehyde-3-phosphate dehydrogenase-like, C-terminal domain"/>
    <property type="match status" value="1"/>
</dbReference>
<sequence>MSGRKLRAGLIGLGAMGRNHARVLSNLDGVELVGVVDPAGDVTGTLRAPVVPELSDLLALGVDYAVVACPTALHESIGLELAANGVCALIEKPLAQSVEAATKLVDAFETAGLVAGVGHIERYNPALQSLRTRLEAGELGEVFQVVTRRQGPFPHRIADVGVVMDLATHDIDLTAWVTGREYTSVSARTVSRSGRLHEDMVAVVGQLSDGTMVNHLVNWLSPLKERSTVVTGDKGCFIADTLTADLTFYANAAIDTEWEALRAFRGVAEGDMVRYAIPKREPLLVEHERFRDAVEGKQSDIVTLRQGLRTVQVAAALLESASDGKVVSVATSGSDAEPALR</sequence>
<dbReference type="EMBL" id="FLRH01000004">
    <property type="protein sequence ID" value="SBT67637.1"/>
    <property type="molecule type" value="Genomic_DNA"/>
</dbReference>
<dbReference type="InterPro" id="IPR000683">
    <property type="entry name" value="Gfo/Idh/MocA-like_OxRdtase_N"/>
</dbReference>
<dbReference type="InterPro" id="IPR036291">
    <property type="entry name" value="NAD(P)-bd_dom_sf"/>
</dbReference>
<dbReference type="Gene3D" id="3.30.360.10">
    <property type="entry name" value="Dihydrodipicolinate Reductase, domain 2"/>
    <property type="match status" value="1"/>
</dbReference>
<organism evidence="3 4">
    <name type="scientific">Micromonospora sediminicola</name>
    <dbReference type="NCBI Taxonomy" id="946078"/>
    <lineage>
        <taxon>Bacteria</taxon>
        <taxon>Bacillati</taxon>
        <taxon>Actinomycetota</taxon>
        <taxon>Actinomycetes</taxon>
        <taxon>Micromonosporales</taxon>
        <taxon>Micromonosporaceae</taxon>
        <taxon>Micromonospora</taxon>
    </lineage>
</organism>
<dbReference type="STRING" id="946078.GA0070622_4700"/>
<dbReference type="PANTHER" id="PTHR43377:SF1">
    <property type="entry name" value="BILIVERDIN REDUCTASE A"/>
    <property type="match status" value="1"/>
</dbReference>
<name>A0A1A9BFK4_9ACTN</name>
<dbReference type="InterPro" id="IPR051450">
    <property type="entry name" value="Gfo/Idh/MocA_Oxidoreductases"/>
</dbReference>
<dbReference type="Pfam" id="PF22725">
    <property type="entry name" value="GFO_IDH_MocA_C3"/>
    <property type="match status" value="1"/>
</dbReference>
<dbReference type="Pfam" id="PF01408">
    <property type="entry name" value="GFO_IDH_MocA"/>
    <property type="match status" value="1"/>
</dbReference>
<feature type="domain" description="GFO/IDH/MocA-like oxidoreductase" evidence="2">
    <location>
        <begin position="128"/>
        <end position="237"/>
    </location>
</feature>
<dbReference type="Proteomes" id="UP000199558">
    <property type="component" value="Unassembled WGS sequence"/>
</dbReference>
<reference evidence="4" key="1">
    <citation type="submission" date="2016-06" db="EMBL/GenBank/DDBJ databases">
        <authorList>
            <person name="Varghese N."/>
            <person name="Submissions Spin"/>
        </authorList>
    </citation>
    <scope>NUCLEOTIDE SEQUENCE [LARGE SCALE GENOMIC DNA]</scope>
    <source>
        <strain evidence="4">DSM 45794</strain>
    </source>
</reference>
<dbReference type="InterPro" id="IPR055170">
    <property type="entry name" value="GFO_IDH_MocA-like_dom"/>
</dbReference>
<dbReference type="OrthoDB" id="179913at2"/>
<evidence type="ECO:0000259" key="2">
    <source>
        <dbReference type="Pfam" id="PF22725"/>
    </source>
</evidence>
<dbReference type="RefSeq" id="WP_091578590.1">
    <property type="nucleotide sequence ID" value="NZ_FLRH01000004.1"/>
</dbReference>
<evidence type="ECO:0000313" key="4">
    <source>
        <dbReference type="Proteomes" id="UP000199558"/>
    </source>
</evidence>
<evidence type="ECO:0000313" key="3">
    <source>
        <dbReference type="EMBL" id="SBT67637.1"/>
    </source>
</evidence>